<keyword evidence="1" id="KW-0805">Transcription regulation</keyword>
<feature type="domain" description="HTH gntR-type" evidence="4">
    <location>
        <begin position="14"/>
        <end position="81"/>
    </location>
</feature>
<dbReference type="HOGENOM" id="CLU_017584_5_4_5"/>
<dbReference type="InterPro" id="IPR008920">
    <property type="entry name" value="TF_FadR/GntR_C"/>
</dbReference>
<keyword evidence="2" id="KW-0238">DNA-binding</keyword>
<sequence>MDGAIARIGRMERATLGERVYAELRALLIAGELAPGERLSLRRVADQLGTSMMPVREAVSRLAADDALEVLPNRSVRVPLMNAGQFRELTRVRIAIEGFAAEEAARLRGEADLAAIAAHDAVFRAEAHAENPDFERAVRANKDLHFAVYAATQLPTLVSIIEGLWLRVGPVLNLDMRVSGQRLAEGTAERHHARLVAAIRERNGPSARAALVADIEEAARFIAGSGRLPEEGRA</sequence>
<evidence type="ECO:0000313" key="5">
    <source>
        <dbReference type="EMBL" id="ACL58606.1"/>
    </source>
</evidence>
<evidence type="ECO:0000259" key="4">
    <source>
        <dbReference type="PROSITE" id="PS50949"/>
    </source>
</evidence>
<accession>B8IQA6</accession>
<dbReference type="Proteomes" id="UP000008207">
    <property type="component" value="Chromosome"/>
</dbReference>
<gene>
    <name evidence="5" type="ordered locus">Mnod_3699</name>
</gene>
<dbReference type="SUPFAM" id="SSF46785">
    <property type="entry name" value="Winged helix' DNA-binding domain"/>
    <property type="match status" value="1"/>
</dbReference>
<proteinExistence type="predicted"/>
<dbReference type="GO" id="GO:0003700">
    <property type="term" value="F:DNA-binding transcription factor activity"/>
    <property type="evidence" value="ECO:0007669"/>
    <property type="project" value="InterPro"/>
</dbReference>
<name>B8IQA6_METNO</name>
<dbReference type="SMART" id="SM00345">
    <property type="entry name" value="HTH_GNTR"/>
    <property type="match status" value="1"/>
</dbReference>
<dbReference type="PANTHER" id="PTHR43537">
    <property type="entry name" value="TRANSCRIPTIONAL REGULATOR, GNTR FAMILY"/>
    <property type="match status" value="1"/>
</dbReference>
<dbReference type="GO" id="GO:0003677">
    <property type="term" value="F:DNA binding"/>
    <property type="evidence" value="ECO:0007669"/>
    <property type="project" value="UniProtKB-KW"/>
</dbReference>
<dbReference type="InterPro" id="IPR036390">
    <property type="entry name" value="WH_DNA-bd_sf"/>
</dbReference>
<dbReference type="eggNOG" id="COG1802">
    <property type="taxonomic scope" value="Bacteria"/>
</dbReference>
<dbReference type="InterPro" id="IPR011711">
    <property type="entry name" value="GntR_C"/>
</dbReference>
<dbReference type="KEGG" id="mno:Mnod_3699"/>
<evidence type="ECO:0000256" key="2">
    <source>
        <dbReference type="ARBA" id="ARBA00023125"/>
    </source>
</evidence>
<dbReference type="Pfam" id="PF07729">
    <property type="entry name" value="FCD"/>
    <property type="match status" value="1"/>
</dbReference>
<dbReference type="Gene3D" id="1.20.120.530">
    <property type="entry name" value="GntR ligand-binding domain-like"/>
    <property type="match status" value="1"/>
</dbReference>
<evidence type="ECO:0000256" key="1">
    <source>
        <dbReference type="ARBA" id="ARBA00023015"/>
    </source>
</evidence>
<dbReference type="InterPro" id="IPR036388">
    <property type="entry name" value="WH-like_DNA-bd_sf"/>
</dbReference>
<evidence type="ECO:0000256" key="3">
    <source>
        <dbReference type="ARBA" id="ARBA00023163"/>
    </source>
</evidence>
<dbReference type="SMART" id="SM00895">
    <property type="entry name" value="FCD"/>
    <property type="match status" value="1"/>
</dbReference>
<dbReference type="InterPro" id="IPR000524">
    <property type="entry name" value="Tscrpt_reg_HTH_GntR"/>
</dbReference>
<dbReference type="STRING" id="460265.Mnod_3699"/>
<dbReference type="AlphaFoldDB" id="B8IQA6"/>
<dbReference type="PROSITE" id="PS50949">
    <property type="entry name" value="HTH_GNTR"/>
    <property type="match status" value="1"/>
</dbReference>
<keyword evidence="3" id="KW-0804">Transcription</keyword>
<dbReference type="Gene3D" id="1.10.10.10">
    <property type="entry name" value="Winged helix-like DNA-binding domain superfamily/Winged helix DNA-binding domain"/>
    <property type="match status" value="1"/>
</dbReference>
<organism evidence="5 6">
    <name type="scientific">Methylobacterium nodulans (strain LMG 21967 / CNCM I-2342 / ORS 2060)</name>
    <dbReference type="NCBI Taxonomy" id="460265"/>
    <lineage>
        <taxon>Bacteria</taxon>
        <taxon>Pseudomonadati</taxon>
        <taxon>Pseudomonadota</taxon>
        <taxon>Alphaproteobacteria</taxon>
        <taxon>Hyphomicrobiales</taxon>
        <taxon>Methylobacteriaceae</taxon>
        <taxon>Methylobacterium</taxon>
    </lineage>
</organism>
<evidence type="ECO:0000313" key="6">
    <source>
        <dbReference type="Proteomes" id="UP000008207"/>
    </source>
</evidence>
<dbReference type="Pfam" id="PF00392">
    <property type="entry name" value="GntR"/>
    <property type="match status" value="1"/>
</dbReference>
<dbReference type="RefSeq" id="WP_015930262.1">
    <property type="nucleotide sequence ID" value="NC_011894.1"/>
</dbReference>
<keyword evidence="6" id="KW-1185">Reference proteome</keyword>
<dbReference type="PANTHER" id="PTHR43537:SF39">
    <property type="entry name" value="HTH-TYPE TRANSCRIPTIONAL REGULATOR MCBR"/>
    <property type="match status" value="1"/>
</dbReference>
<protein>
    <submittedName>
        <fullName evidence="5">Transcriptional regulator, GntR family</fullName>
    </submittedName>
</protein>
<reference evidence="5 6" key="1">
    <citation type="submission" date="2009-01" db="EMBL/GenBank/DDBJ databases">
        <title>Complete sequence of chromosome of Methylobacterium nodulans ORS 2060.</title>
        <authorList>
            <consortium name="US DOE Joint Genome Institute"/>
            <person name="Lucas S."/>
            <person name="Copeland A."/>
            <person name="Lapidus A."/>
            <person name="Glavina del Rio T."/>
            <person name="Dalin E."/>
            <person name="Tice H."/>
            <person name="Bruce D."/>
            <person name="Goodwin L."/>
            <person name="Pitluck S."/>
            <person name="Sims D."/>
            <person name="Brettin T."/>
            <person name="Detter J.C."/>
            <person name="Han C."/>
            <person name="Larimer F."/>
            <person name="Land M."/>
            <person name="Hauser L."/>
            <person name="Kyrpides N."/>
            <person name="Ivanova N."/>
            <person name="Marx C.J."/>
            <person name="Richardson P."/>
        </authorList>
    </citation>
    <scope>NUCLEOTIDE SEQUENCE [LARGE SCALE GENOMIC DNA]</scope>
    <source>
        <strain evidence="6">LMG 21967 / CNCM I-2342 / ORS 2060</strain>
    </source>
</reference>
<dbReference type="EMBL" id="CP001349">
    <property type="protein sequence ID" value="ACL58606.1"/>
    <property type="molecule type" value="Genomic_DNA"/>
</dbReference>
<dbReference type="SUPFAM" id="SSF48008">
    <property type="entry name" value="GntR ligand-binding domain-like"/>
    <property type="match status" value="1"/>
</dbReference>